<dbReference type="InterPro" id="IPR011990">
    <property type="entry name" value="TPR-like_helical_dom_sf"/>
</dbReference>
<evidence type="ECO:0000256" key="3">
    <source>
        <dbReference type="PROSITE-ProRule" id="PRU00339"/>
    </source>
</evidence>
<dbReference type="AlphaFoldDB" id="A0A519BQK2"/>
<protein>
    <submittedName>
        <fullName evidence="5">Uncharacterized protein</fullName>
    </submittedName>
</protein>
<dbReference type="GO" id="GO:0006620">
    <property type="term" value="P:post-translational protein targeting to endoplasmic reticulum membrane"/>
    <property type="evidence" value="ECO:0007669"/>
    <property type="project" value="TreeGrafter"/>
</dbReference>
<dbReference type="Gene3D" id="1.25.40.10">
    <property type="entry name" value="Tetratricopeptide repeat domain"/>
    <property type="match status" value="1"/>
</dbReference>
<evidence type="ECO:0000256" key="2">
    <source>
        <dbReference type="ARBA" id="ARBA00022803"/>
    </source>
</evidence>
<organism evidence="5 6">
    <name type="scientific">Candidatus Acididesulfobacter diazotrophicus</name>
    <dbReference type="NCBI Taxonomy" id="2597226"/>
    <lineage>
        <taxon>Bacteria</taxon>
        <taxon>Deltaproteobacteria</taxon>
        <taxon>Candidatus Acidulodesulfobacterales</taxon>
        <taxon>Candidatus Acididesulfobacter</taxon>
    </lineage>
</organism>
<feature type="repeat" description="TPR" evidence="3">
    <location>
        <begin position="259"/>
        <end position="292"/>
    </location>
</feature>
<dbReference type="Pfam" id="PF13181">
    <property type="entry name" value="TPR_8"/>
    <property type="match status" value="2"/>
</dbReference>
<dbReference type="PANTHER" id="PTHR45831">
    <property type="entry name" value="LD24721P"/>
    <property type="match status" value="1"/>
</dbReference>
<dbReference type="SMART" id="SM00028">
    <property type="entry name" value="TPR"/>
    <property type="match status" value="3"/>
</dbReference>
<keyword evidence="1" id="KW-0677">Repeat</keyword>
<sequence>MLQKFKKNIHLIFIFIILLSLIFFYLSYNFSFKKEKQIGNIINNKELLLKNIKLIINSKETEIGKLNIKPLIFNYFSKENNYFFISKISKTATNCNLHLDYINYKGLKQYPYGKIYFFNMAGRGNFLNIYNFVKTLEYKYKIIINNFIFKKDKKNNFLSFHSKLRIYEIKKNYLTVPVASSFLSKLNPPFIYNKNINPFNFKVLKKKTELTKKIEIKQKPKPRPKIVKPFKKILKKENNTESVYAVKLSEEHKIDISKSDKYNKEGIILFKNNRYNAALNKFKKSISLNPKNYIALSNAALDYYIKKNYNKAKFYIKKAIKLKNNKWQFYFILGLIYIKHNKLSLSKNNFKKAYLLDPQNKKLLYYINIKHY</sequence>
<dbReference type="PANTHER" id="PTHR45831:SF2">
    <property type="entry name" value="LD24721P"/>
    <property type="match status" value="1"/>
</dbReference>
<dbReference type="SUPFAM" id="SSF48452">
    <property type="entry name" value="TPR-like"/>
    <property type="match status" value="1"/>
</dbReference>
<dbReference type="GO" id="GO:0016020">
    <property type="term" value="C:membrane"/>
    <property type="evidence" value="ECO:0007669"/>
    <property type="project" value="TreeGrafter"/>
</dbReference>
<dbReference type="Proteomes" id="UP000319296">
    <property type="component" value="Unassembled WGS sequence"/>
</dbReference>
<dbReference type="EMBL" id="SGBB01000001">
    <property type="protein sequence ID" value="RZD19536.1"/>
    <property type="molecule type" value="Genomic_DNA"/>
</dbReference>
<accession>A0A519BQK2</accession>
<keyword evidence="4" id="KW-1133">Transmembrane helix</keyword>
<evidence type="ECO:0000313" key="6">
    <source>
        <dbReference type="Proteomes" id="UP000319296"/>
    </source>
</evidence>
<dbReference type="GO" id="GO:0060090">
    <property type="term" value="F:molecular adaptor activity"/>
    <property type="evidence" value="ECO:0007669"/>
    <property type="project" value="TreeGrafter"/>
</dbReference>
<keyword evidence="2 3" id="KW-0802">TPR repeat</keyword>
<feature type="repeat" description="TPR" evidence="3">
    <location>
        <begin position="327"/>
        <end position="360"/>
    </location>
</feature>
<evidence type="ECO:0000313" key="5">
    <source>
        <dbReference type="EMBL" id="RZD19536.1"/>
    </source>
</evidence>
<proteinExistence type="predicted"/>
<comment type="caution">
    <text evidence="5">The sequence shown here is derived from an EMBL/GenBank/DDBJ whole genome shotgun (WGS) entry which is preliminary data.</text>
</comment>
<dbReference type="GO" id="GO:0072380">
    <property type="term" value="C:TRC complex"/>
    <property type="evidence" value="ECO:0007669"/>
    <property type="project" value="TreeGrafter"/>
</dbReference>
<keyword evidence="4" id="KW-0812">Transmembrane</keyword>
<evidence type="ECO:0000256" key="4">
    <source>
        <dbReference type="SAM" id="Phobius"/>
    </source>
</evidence>
<keyword evidence="4" id="KW-0472">Membrane</keyword>
<evidence type="ECO:0000256" key="1">
    <source>
        <dbReference type="ARBA" id="ARBA00022737"/>
    </source>
</evidence>
<gene>
    <name evidence="5" type="ORF">EVG15_01230</name>
</gene>
<reference evidence="5 6" key="1">
    <citation type="journal article" date="2019" name="ISME J.">
        <title>Insights into ecological role of a new deltaproteobacterial order Candidatus Acidulodesulfobacterales by metagenomics and metatranscriptomics.</title>
        <authorList>
            <person name="Tan S."/>
            <person name="Liu J."/>
            <person name="Fang Y."/>
            <person name="Hedlund B.P."/>
            <person name="Lian Z.H."/>
            <person name="Huang L.Y."/>
            <person name="Li J.T."/>
            <person name="Huang L.N."/>
            <person name="Li W.J."/>
            <person name="Jiang H.C."/>
            <person name="Dong H.L."/>
            <person name="Shu W.S."/>
        </authorList>
    </citation>
    <scope>NUCLEOTIDE SEQUENCE [LARGE SCALE GENOMIC DNA]</scope>
    <source>
        <strain evidence="5">AP1</strain>
    </source>
</reference>
<dbReference type="PROSITE" id="PS50005">
    <property type="entry name" value="TPR"/>
    <property type="match status" value="2"/>
</dbReference>
<dbReference type="InterPro" id="IPR047150">
    <property type="entry name" value="SGT"/>
</dbReference>
<name>A0A519BQK2_9DELT</name>
<dbReference type="InterPro" id="IPR019734">
    <property type="entry name" value="TPR_rpt"/>
</dbReference>
<feature type="transmembrane region" description="Helical" evidence="4">
    <location>
        <begin position="9"/>
        <end position="28"/>
    </location>
</feature>